<evidence type="ECO:0000313" key="9">
    <source>
        <dbReference type="Proteomes" id="UP000002274"/>
    </source>
</evidence>
<evidence type="ECO:0000256" key="2">
    <source>
        <dbReference type="ARBA" id="ARBA00005893"/>
    </source>
</evidence>
<dbReference type="GO" id="GO:0008781">
    <property type="term" value="F:N-acylneuraminate cytidylyltransferase activity"/>
    <property type="evidence" value="ECO:0007669"/>
    <property type="project" value="TreeGrafter"/>
</dbReference>
<organism evidence="8 9">
    <name type="scientific">Prochlorococcus marinus (strain MIT 9303)</name>
    <dbReference type="NCBI Taxonomy" id="59922"/>
    <lineage>
        <taxon>Bacteria</taxon>
        <taxon>Bacillati</taxon>
        <taxon>Cyanobacteriota</taxon>
        <taxon>Cyanophyceae</taxon>
        <taxon>Synechococcales</taxon>
        <taxon>Prochlorococcaceae</taxon>
        <taxon>Prochlorococcus</taxon>
    </lineage>
</organism>
<keyword evidence="4 7" id="KW-0479">Metal-binding</keyword>
<evidence type="ECO:0000256" key="7">
    <source>
        <dbReference type="PIRSR" id="PIRSR006118-2"/>
    </source>
</evidence>
<dbReference type="HOGENOM" id="CLU_106694_1_0_3"/>
<dbReference type="AlphaFoldDB" id="A2CCS2"/>
<dbReference type="BioCyc" id="PMAR59922:G1G80-2238-MONOMER"/>
<dbReference type="SFLD" id="SFLDS00003">
    <property type="entry name" value="Haloacid_Dehalogenase"/>
    <property type="match status" value="1"/>
</dbReference>
<comment type="cofactor">
    <cofactor evidence="1 7">
        <name>Mg(2+)</name>
        <dbReference type="ChEBI" id="CHEBI:18420"/>
    </cofactor>
</comment>
<comment type="similarity">
    <text evidence="2">Belongs to the KdsC family.</text>
</comment>
<dbReference type="Proteomes" id="UP000002274">
    <property type="component" value="Chromosome"/>
</dbReference>
<accession>A2CCS2</accession>
<evidence type="ECO:0000256" key="5">
    <source>
        <dbReference type="ARBA" id="ARBA00022801"/>
    </source>
</evidence>
<dbReference type="SFLD" id="SFLDG01136">
    <property type="entry name" value="C1.6:_Phosphoserine_Phosphatas"/>
    <property type="match status" value="1"/>
</dbReference>
<evidence type="ECO:0000256" key="6">
    <source>
        <dbReference type="ARBA" id="ARBA00022842"/>
    </source>
</evidence>
<dbReference type="STRING" id="59922.P9303_25511"/>
<keyword evidence="5 8" id="KW-0378">Hydrolase</keyword>
<dbReference type="SUPFAM" id="SSF56784">
    <property type="entry name" value="HAD-like"/>
    <property type="match status" value="1"/>
</dbReference>
<reference evidence="8 9" key="1">
    <citation type="journal article" date="2007" name="PLoS Genet.">
        <title>Patterns and implications of gene gain and loss in the evolution of Prochlorococcus.</title>
        <authorList>
            <person name="Kettler G.C."/>
            <person name="Martiny A.C."/>
            <person name="Huang K."/>
            <person name="Zucker J."/>
            <person name="Coleman M.L."/>
            <person name="Rodrigue S."/>
            <person name="Chen F."/>
            <person name="Lapidus A."/>
            <person name="Ferriera S."/>
            <person name="Johnson J."/>
            <person name="Steglich C."/>
            <person name="Church G.M."/>
            <person name="Richardson P."/>
            <person name="Chisholm S.W."/>
        </authorList>
    </citation>
    <scope>NUCLEOTIDE SEQUENCE [LARGE SCALE GENOMIC DNA]</scope>
    <source>
        <strain evidence="8 9">MIT 9303</strain>
    </source>
</reference>
<dbReference type="RefSeq" id="WP_011827126.1">
    <property type="nucleotide sequence ID" value="NC_008820.1"/>
</dbReference>
<evidence type="ECO:0000313" key="8">
    <source>
        <dbReference type="EMBL" id="ABM79282.1"/>
    </source>
</evidence>
<keyword evidence="6 7" id="KW-0460">Magnesium</keyword>
<dbReference type="PANTHER" id="PTHR21485:SF3">
    <property type="entry name" value="N-ACYLNEURAMINATE CYTIDYLYLTRANSFERASE"/>
    <property type="match status" value="1"/>
</dbReference>
<evidence type="ECO:0000256" key="1">
    <source>
        <dbReference type="ARBA" id="ARBA00001946"/>
    </source>
</evidence>
<dbReference type="GO" id="GO:0019143">
    <property type="term" value="F:3-deoxy-manno-octulosonate-8-phosphatase activity"/>
    <property type="evidence" value="ECO:0007669"/>
    <property type="project" value="UniProtKB-EC"/>
</dbReference>
<evidence type="ECO:0000256" key="4">
    <source>
        <dbReference type="ARBA" id="ARBA00022723"/>
    </source>
</evidence>
<dbReference type="SFLD" id="SFLDG01138">
    <property type="entry name" value="C1.6.2:_Deoxy-d-mannose-octulo"/>
    <property type="match status" value="1"/>
</dbReference>
<dbReference type="GO" id="GO:0046872">
    <property type="term" value="F:metal ion binding"/>
    <property type="evidence" value="ECO:0007669"/>
    <property type="project" value="UniProtKB-KW"/>
</dbReference>
<dbReference type="InterPro" id="IPR050793">
    <property type="entry name" value="CMP-NeuNAc_synthase"/>
</dbReference>
<dbReference type="KEGG" id="pmf:P9303_25511"/>
<dbReference type="Gene3D" id="3.40.50.1000">
    <property type="entry name" value="HAD superfamily/HAD-like"/>
    <property type="match status" value="1"/>
</dbReference>
<dbReference type="NCBIfam" id="TIGR01670">
    <property type="entry name" value="KdsC-phosphatas"/>
    <property type="match status" value="1"/>
</dbReference>
<feature type="binding site" evidence="7">
    <location>
        <position position="39"/>
    </location>
    <ligand>
        <name>substrate</name>
    </ligand>
</feature>
<dbReference type="InterPro" id="IPR036412">
    <property type="entry name" value="HAD-like_sf"/>
</dbReference>
<proteinExistence type="inferred from homology"/>
<dbReference type="PIRSF" id="PIRSF006118">
    <property type="entry name" value="KDO8-P_Ptase"/>
    <property type="match status" value="1"/>
</dbReference>
<name>A2CCS2_PROM3</name>
<protein>
    <submittedName>
        <fullName evidence="8">Low specificity phosphatase (HAD superfamily)</fullName>
        <ecNumber evidence="8">3.1.3.45</ecNumber>
    </submittedName>
</protein>
<dbReference type="InterPro" id="IPR023214">
    <property type="entry name" value="HAD_sf"/>
</dbReference>
<dbReference type="EC" id="3.1.3.45" evidence="8"/>
<dbReference type="InterPro" id="IPR010023">
    <property type="entry name" value="KdsC_fam"/>
</dbReference>
<feature type="binding site" evidence="7">
    <location>
        <position position="130"/>
    </location>
    <ligand>
        <name>Mg(2+)</name>
        <dbReference type="ChEBI" id="CHEBI:18420"/>
    </ligand>
</feature>
<sequence>MSGTTLISRTHPRYWNRELQWRLQWKALASIDLLVMDVDGVLTDGGLWLDAHGELQKRFDVRDGLGLRLLQQEGLTLALLSGGKGGATEARAKQLGIQHCFVGIKDKTAALAELQQQLNLSQLNTAFVGDDLNDLIVRPLVKLLLAPADACRPLRSQADAVLQRRGGHGAVRELAERLLKARGQWHQLRKKGWKDRND</sequence>
<feature type="binding site" evidence="7">
    <location>
        <position position="37"/>
    </location>
    <ligand>
        <name>Mg(2+)</name>
        <dbReference type="ChEBI" id="CHEBI:18420"/>
    </ligand>
</feature>
<comment type="subunit">
    <text evidence="3">Homotetramer.</text>
</comment>
<evidence type="ECO:0000256" key="3">
    <source>
        <dbReference type="ARBA" id="ARBA00011881"/>
    </source>
</evidence>
<dbReference type="Pfam" id="PF00702">
    <property type="entry name" value="Hydrolase"/>
    <property type="match status" value="1"/>
</dbReference>
<dbReference type="EMBL" id="CP000554">
    <property type="protein sequence ID" value="ABM79282.1"/>
    <property type="molecule type" value="Genomic_DNA"/>
</dbReference>
<dbReference type="PANTHER" id="PTHR21485">
    <property type="entry name" value="HAD SUPERFAMILY MEMBERS CMAS AND KDSC"/>
    <property type="match status" value="1"/>
</dbReference>
<gene>
    <name evidence="8" type="ordered locus">P9303_25511</name>
</gene>